<dbReference type="InterPro" id="IPR041492">
    <property type="entry name" value="HAD_2"/>
</dbReference>
<reference evidence="1 2" key="1">
    <citation type="submission" date="2014-11" db="EMBL/GenBank/DDBJ databases">
        <title>Complete genome sequence and analysis of Lactobacillus hokkaidonensis LOOC260T.</title>
        <authorList>
            <person name="Tanizawa Y."/>
            <person name="Tohno M."/>
            <person name="Kaminuma E."/>
            <person name="Nakamura Y."/>
            <person name="Arita M."/>
        </authorList>
    </citation>
    <scope>NUCLEOTIDE SEQUENCE [LARGE SCALE GENOMIC DNA]</scope>
    <source>
        <strain evidence="1 2">LOOC260</strain>
    </source>
</reference>
<dbReference type="NCBIfam" id="TIGR01549">
    <property type="entry name" value="HAD-SF-IA-v1"/>
    <property type="match status" value="1"/>
</dbReference>
<dbReference type="PANTHER" id="PTHR43434:SF26">
    <property type="entry name" value="PYROPHOSPHATASE PPAX"/>
    <property type="match status" value="1"/>
</dbReference>
<accession>A0A0A1GUV8</accession>
<dbReference type="Proteomes" id="UP000031620">
    <property type="component" value="Chromosome"/>
</dbReference>
<dbReference type="InterPro" id="IPR023214">
    <property type="entry name" value="HAD_sf"/>
</dbReference>
<dbReference type="Gene3D" id="3.40.50.1000">
    <property type="entry name" value="HAD superfamily/HAD-like"/>
    <property type="match status" value="1"/>
</dbReference>
<name>A0A0A1GUV8_9LACO</name>
<dbReference type="InterPro" id="IPR050155">
    <property type="entry name" value="HAD-like_hydrolase_sf"/>
</dbReference>
<proteinExistence type="predicted"/>
<evidence type="ECO:0000313" key="2">
    <source>
        <dbReference type="Proteomes" id="UP000031620"/>
    </source>
</evidence>
<dbReference type="EMBL" id="AP014680">
    <property type="protein sequence ID" value="BAP84618.1"/>
    <property type="molecule type" value="Genomic_DNA"/>
</dbReference>
<dbReference type="STRING" id="1291742.LOOC260_100390"/>
<dbReference type="SFLD" id="SFLDS00003">
    <property type="entry name" value="Haloacid_Dehalogenase"/>
    <property type="match status" value="1"/>
</dbReference>
<dbReference type="Gene3D" id="1.10.150.240">
    <property type="entry name" value="Putative phosphatase, domain 2"/>
    <property type="match status" value="1"/>
</dbReference>
<dbReference type="Pfam" id="PF13419">
    <property type="entry name" value="HAD_2"/>
    <property type="match status" value="1"/>
</dbReference>
<dbReference type="GO" id="GO:0005829">
    <property type="term" value="C:cytosol"/>
    <property type="evidence" value="ECO:0007669"/>
    <property type="project" value="TreeGrafter"/>
</dbReference>
<dbReference type="InterPro" id="IPR036412">
    <property type="entry name" value="HAD-like_sf"/>
</dbReference>
<dbReference type="AlphaFoldDB" id="A0A0A1GUV8"/>
<protein>
    <submittedName>
        <fullName evidence="1">Haloacid dehalogenase</fullName>
    </submittedName>
</protein>
<dbReference type="GO" id="GO:0008967">
    <property type="term" value="F:phosphoglycolate phosphatase activity"/>
    <property type="evidence" value="ECO:0007669"/>
    <property type="project" value="TreeGrafter"/>
</dbReference>
<organism evidence="1 2">
    <name type="scientific">Paucilactobacillus hokkaidonensis JCM 18461</name>
    <dbReference type="NCBI Taxonomy" id="1291742"/>
    <lineage>
        <taxon>Bacteria</taxon>
        <taxon>Bacillati</taxon>
        <taxon>Bacillota</taxon>
        <taxon>Bacilli</taxon>
        <taxon>Lactobacillales</taxon>
        <taxon>Lactobacillaceae</taxon>
        <taxon>Paucilactobacillus</taxon>
    </lineage>
</organism>
<gene>
    <name evidence="1" type="ORF">LOOC260_100390</name>
</gene>
<dbReference type="SUPFAM" id="SSF56784">
    <property type="entry name" value="HAD-like"/>
    <property type="match status" value="1"/>
</dbReference>
<dbReference type="HOGENOM" id="CLU_045011_19_3_9"/>
<dbReference type="InterPro" id="IPR006439">
    <property type="entry name" value="HAD-SF_hydro_IA"/>
</dbReference>
<dbReference type="InterPro" id="IPR023198">
    <property type="entry name" value="PGP-like_dom2"/>
</dbReference>
<evidence type="ECO:0000313" key="1">
    <source>
        <dbReference type="EMBL" id="BAP84618.1"/>
    </source>
</evidence>
<dbReference type="NCBIfam" id="TIGR01509">
    <property type="entry name" value="HAD-SF-IA-v3"/>
    <property type="match status" value="1"/>
</dbReference>
<dbReference type="SFLD" id="SFLDG01129">
    <property type="entry name" value="C1.5:_HAD__Beta-PGM__Phosphata"/>
    <property type="match status" value="1"/>
</dbReference>
<dbReference type="FunFam" id="3.40.50.1000:FF:000022">
    <property type="entry name" value="Phosphoglycolate phosphatase"/>
    <property type="match status" value="1"/>
</dbReference>
<dbReference type="KEGG" id="lho:LOOC260_100390"/>
<sequence length="214" mass="24067">MENYIFDFDGTLADSGQAAVLATQSAFKEFNLATPTTSQIEYYMGIPIEVSFKKMAPGHFFSEQAFSDLLTIFRRQYQIAEQTSLTLFPQMKSVLQQLMYNQKHLFVVSSKHSTPLKRNLVQLHIAEYFQAVVGSDQVTHFKPAPDGVLQVLNQYSLSKDDSIMIGDAIFDLQMGQAANIHTCGVTWGAHSVNELNKQHPDYLLNTVSDLLTIH</sequence>
<dbReference type="RefSeq" id="WP_041092012.1">
    <property type="nucleotide sequence ID" value="NZ_AP014680.1"/>
</dbReference>
<dbReference type="SFLD" id="SFLDG01135">
    <property type="entry name" value="C1.5.6:_HAD__Beta-PGM__Phospha"/>
    <property type="match status" value="1"/>
</dbReference>
<dbReference type="GO" id="GO:0006281">
    <property type="term" value="P:DNA repair"/>
    <property type="evidence" value="ECO:0007669"/>
    <property type="project" value="TreeGrafter"/>
</dbReference>
<dbReference type="PANTHER" id="PTHR43434">
    <property type="entry name" value="PHOSPHOGLYCOLATE PHOSPHATASE"/>
    <property type="match status" value="1"/>
</dbReference>